<feature type="compositionally biased region" description="Polar residues" evidence="3">
    <location>
        <begin position="669"/>
        <end position="679"/>
    </location>
</feature>
<dbReference type="InterPro" id="IPR056372">
    <property type="entry name" value="TPR_DOCK"/>
</dbReference>
<accession>A0A8B6F234</accession>
<evidence type="ECO:0000313" key="6">
    <source>
        <dbReference type="Proteomes" id="UP000596742"/>
    </source>
</evidence>
<dbReference type="InterPro" id="IPR043161">
    <property type="entry name" value="DOCK_C_lobe_A"/>
</dbReference>
<dbReference type="InterPro" id="IPR046769">
    <property type="entry name" value="DOCKER_Lobe_A"/>
</dbReference>
<dbReference type="Pfam" id="PF23554">
    <property type="entry name" value="TPR_DOCK"/>
    <property type="match status" value="1"/>
</dbReference>
<dbReference type="OrthoDB" id="18896at2759"/>
<dbReference type="InterPro" id="IPR043162">
    <property type="entry name" value="DOCK_C_lobe_C"/>
</dbReference>
<dbReference type="Pfam" id="PF20422">
    <property type="entry name" value="DHR-2_Lobe_B"/>
    <property type="match status" value="1"/>
</dbReference>
<dbReference type="PANTHER" id="PTHR45653">
    <property type="entry name" value="DEDICATOR OF CYTOKINESIS"/>
    <property type="match status" value="1"/>
</dbReference>
<dbReference type="InterPro" id="IPR027357">
    <property type="entry name" value="DOCKER_dom"/>
</dbReference>
<dbReference type="Proteomes" id="UP000596742">
    <property type="component" value="Unassembled WGS sequence"/>
</dbReference>
<dbReference type="GO" id="GO:0007264">
    <property type="term" value="P:small GTPase-mediated signal transduction"/>
    <property type="evidence" value="ECO:0007669"/>
    <property type="project" value="InterPro"/>
</dbReference>
<dbReference type="Pfam" id="PF20421">
    <property type="entry name" value="DHR-2_Lobe_C"/>
    <property type="match status" value="1"/>
</dbReference>
<dbReference type="PANTHER" id="PTHR45653:SF12">
    <property type="entry name" value="SPONGE, ISOFORM E"/>
    <property type="match status" value="1"/>
</dbReference>
<dbReference type="AlphaFoldDB" id="A0A8B6F234"/>
<evidence type="ECO:0000256" key="2">
    <source>
        <dbReference type="PROSITE-ProRule" id="PRU00984"/>
    </source>
</evidence>
<proteinExistence type="inferred from homology"/>
<dbReference type="Gene3D" id="1.25.40.410">
    <property type="match status" value="1"/>
</dbReference>
<comment type="caution">
    <text evidence="5">The sequence shown here is derived from an EMBL/GenBank/DDBJ whole genome shotgun (WGS) entry which is preliminary data.</text>
</comment>
<dbReference type="GO" id="GO:0005737">
    <property type="term" value="C:cytoplasm"/>
    <property type="evidence" value="ECO:0007669"/>
    <property type="project" value="TreeGrafter"/>
</dbReference>
<dbReference type="Gene3D" id="1.20.58.740">
    <property type="match status" value="1"/>
</dbReference>
<dbReference type="InterPro" id="IPR046770">
    <property type="entry name" value="DOCKER_Lobe_B"/>
</dbReference>
<reference evidence="5" key="1">
    <citation type="submission" date="2018-11" db="EMBL/GenBank/DDBJ databases">
        <authorList>
            <person name="Alioto T."/>
            <person name="Alioto T."/>
        </authorList>
    </citation>
    <scope>NUCLEOTIDE SEQUENCE</scope>
</reference>
<feature type="non-terminal residue" evidence="5">
    <location>
        <position position="935"/>
    </location>
</feature>
<dbReference type="PROSITE" id="PS51651">
    <property type="entry name" value="DOCKER"/>
    <property type="match status" value="1"/>
</dbReference>
<dbReference type="GO" id="GO:0005085">
    <property type="term" value="F:guanyl-nucleotide exchange factor activity"/>
    <property type="evidence" value="ECO:0007669"/>
    <property type="project" value="UniProtKB-KW"/>
</dbReference>
<keyword evidence="6" id="KW-1185">Reference proteome</keyword>
<protein>
    <recommendedName>
        <fullName evidence="4">DOCKER domain-containing protein</fullName>
    </recommendedName>
</protein>
<feature type="region of interest" description="Disordered" evidence="3">
    <location>
        <begin position="877"/>
        <end position="935"/>
    </location>
</feature>
<comment type="similarity">
    <text evidence="2">Belongs to the DOCK family.</text>
</comment>
<dbReference type="GO" id="GO:0031267">
    <property type="term" value="F:small GTPase binding"/>
    <property type="evidence" value="ECO:0007669"/>
    <property type="project" value="TreeGrafter"/>
</dbReference>
<dbReference type="InterPro" id="IPR026791">
    <property type="entry name" value="DOCK"/>
</dbReference>
<evidence type="ECO:0000256" key="3">
    <source>
        <dbReference type="SAM" id="MobiDB-lite"/>
    </source>
</evidence>
<gene>
    <name evidence="5" type="ORF">MGAL_10B044693</name>
</gene>
<evidence type="ECO:0000313" key="5">
    <source>
        <dbReference type="EMBL" id="VDI43169.1"/>
    </source>
</evidence>
<feature type="compositionally biased region" description="Polar residues" evidence="3">
    <location>
        <begin position="877"/>
        <end position="887"/>
    </location>
</feature>
<evidence type="ECO:0000256" key="1">
    <source>
        <dbReference type="ARBA" id="ARBA00022658"/>
    </source>
</evidence>
<feature type="compositionally biased region" description="Low complexity" evidence="3">
    <location>
        <begin position="911"/>
        <end position="927"/>
    </location>
</feature>
<dbReference type="EMBL" id="UYJE01006114">
    <property type="protein sequence ID" value="VDI43169.1"/>
    <property type="molecule type" value="Genomic_DNA"/>
</dbReference>
<keyword evidence="1" id="KW-0344">Guanine-nucleotide releasing factor</keyword>
<organism evidence="5 6">
    <name type="scientific">Mytilus galloprovincialis</name>
    <name type="common">Mediterranean mussel</name>
    <dbReference type="NCBI Taxonomy" id="29158"/>
    <lineage>
        <taxon>Eukaryota</taxon>
        <taxon>Metazoa</taxon>
        <taxon>Spiralia</taxon>
        <taxon>Lophotrochozoa</taxon>
        <taxon>Mollusca</taxon>
        <taxon>Bivalvia</taxon>
        <taxon>Autobranchia</taxon>
        <taxon>Pteriomorphia</taxon>
        <taxon>Mytilida</taxon>
        <taxon>Mytiloidea</taxon>
        <taxon>Mytilidae</taxon>
        <taxon>Mytilinae</taxon>
        <taxon>Mytilus</taxon>
    </lineage>
</organism>
<dbReference type="Pfam" id="PF06920">
    <property type="entry name" value="DHR-2_Lobe_A"/>
    <property type="match status" value="1"/>
</dbReference>
<feature type="region of interest" description="Disordered" evidence="3">
    <location>
        <begin position="764"/>
        <end position="855"/>
    </location>
</feature>
<feature type="compositionally biased region" description="Low complexity" evidence="3">
    <location>
        <begin position="641"/>
        <end position="657"/>
    </location>
</feature>
<name>A0A8B6F234_MYTGA</name>
<sequence length="935" mass="106523">YGTFTSDLQWTLLTQPSLQLEEYSESKRNKFIERYHDMRIMMGHQIQTLWEKLGNNRRHFIPSMIGPFLKVTLVPEKELRAATLPMFYDMIQCEQKTSGHFILVEREIIEKLDQFITMDNQGDDEYKQLFYSILLDRVQSEPALKDTGSQFIVSVTNLLEKLLDYRQNYDGEENRDKRMQCTFNILNFYRDNKDKRREMYTQYIKKLYDLHNSSRNYVEAGLTLQLYVQLLEWKSDEIHSEMGFHPEPQCDRKEKLLKEIIECFDKGKLWEYGIPVCKDLASYYESRLMYRKLSEILQREASFFTKILDGVQVNETGTSSQEQPKFYPRQQSAYFRVAYYGMSFPPFVQNKAFIYRGDECLKLQDIINQLTQEFPSAEILKTNNPVEESKKYGEAQYIQISGVKPVPDPKNAYASDQKVPREVEKFYESNDVDTFQMDRSYHQGKKDKDNEFKTLCTERTVMKTNHKFPGILQWYEVIQSETKIFSPVLTAINAVNSACHELQVSIETCRRSCSDNNMKDLSRQLNGMITAQVQGGIPKYQEAFFSEEVTRLHPSESDNVPILKDQINLQISLLDQGLAIMKKDNSEHLVMLVQSLDEELKKLMKKVGYRKEKRAAVHSELKKWDSGMGSFIDPRPGTPNSQHSSGSNRSSVISSDSRSNDRDDLIDLTSTAESPQSKPTHIESPKPKVPAKGNVSIDTSAIKHLRTKSVAYTRKPPIPERKRSDPFPASVPRPFPGPDGSSIIEEDTVPNLPVKHSTSKLLNLQKTDDGFSKSNAPVPPLPPRRSVLIRNTVALDYTDKSSPRHSNTSDELEFSPGTSPRSGPPPIPSHSSSRMPAIPSGRIPSDSEPANSNYNNCNPCRPSVINITNVVNGNKQSVSRTSTISDSGSHDSVFLGNEPPPPIPQRPTRLSNSSQSSNASSSTTHTNLELESSSL</sequence>
<dbReference type="GO" id="GO:0005886">
    <property type="term" value="C:plasma membrane"/>
    <property type="evidence" value="ECO:0007669"/>
    <property type="project" value="TreeGrafter"/>
</dbReference>
<dbReference type="InterPro" id="IPR046773">
    <property type="entry name" value="DOCKER_Lobe_C"/>
</dbReference>
<feature type="region of interest" description="Disordered" evidence="3">
    <location>
        <begin position="626"/>
        <end position="746"/>
    </location>
</feature>
<feature type="domain" description="DOCKER" evidence="4">
    <location>
        <begin position="191"/>
        <end position="616"/>
    </location>
</feature>
<evidence type="ECO:0000259" key="4">
    <source>
        <dbReference type="PROSITE" id="PS51651"/>
    </source>
</evidence>